<sequence>MTRFTLRFVWAALTLVVAAPALRAQDAAGGDDAPGRFIERKAEGWFWYKDPKDAPKPPAPKASAPAAARSAQPADASQEPFSAKWLQQNMPKLLEAAIDNPTKENVEAYLYAQRVAMDKSQTYAEKARSVVASDPFLDENNRVPLSTYAKPSFLKGVESAKTDALKHLTTVGGLWVFFDSKCEFCRPQIFSVQELARKHGFYTKFISLDGVGVPELKTFEKDNGHAKLLNLKLTPTTVLVVPPNNYYVVSQGMMSESQLADRLVLAAESQNLLPKDVASKVRTYDRGVLSAEDTQQGAGSNPKDWVQYLKDKLQGRY</sequence>
<geneLocation type="plasmid" evidence="3 4">
    <name>RPME01</name>
</geneLocation>
<dbReference type="EMBL" id="CP000556">
    <property type="protein sequence ID" value="ABM97149.1"/>
    <property type="molecule type" value="Genomic_DNA"/>
</dbReference>
<name>A2SNL0_METPP</name>
<keyword evidence="3" id="KW-0614">Plasmid</keyword>
<keyword evidence="4" id="KW-1185">Reference proteome</keyword>
<feature type="chain" id="PRO_5002646327" evidence="2">
    <location>
        <begin position="25"/>
        <end position="317"/>
    </location>
</feature>
<dbReference type="Pfam" id="PF13728">
    <property type="entry name" value="TraF"/>
    <property type="match status" value="1"/>
</dbReference>
<dbReference type="eggNOG" id="COG0526">
    <property type="taxonomic scope" value="Bacteria"/>
</dbReference>
<dbReference type="RefSeq" id="WP_011831737.1">
    <property type="nucleotide sequence ID" value="NC_008826.1"/>
</dbReference>
<dbReference type="SUPFAM" id="SSF52833">
    <property type="entry name" value="Thioredoxin-like"/>
    <property type="match status" value="1"/>
</dbReference>
<dbReference type="InterPro" id="IPR014111">
    <property type="entry name" value="T4SS_TraF-like"/>
</dbReference>
<accession>A2SNL0</accession>
<protein>
    <submittedName>
        <fullName evidence="3">Sex pilus assembly protein</fullName>
    </submittedName>
</protein>
<organism evidence="3 4">
    <name type="scientific">Methylibium petroleiphilum (strain ATCC BAA-1232 / LMG 22953 / PM1)</name>
    <dbReference type="NCBI Taxonomy" id="420662"/>
    <lineage>
        <taxon>Bacteria</taxon>
        <taxon>Pseudomonadati</taxon>
        <taxon>Pseudomonadota</taxon>
        <taxon>Betaproteobacteria</taxon>
        <taxon>Burkholderiales</taxon>
        <taxon>Sphaerotilaceae</taxon>
        <taxon>Methylibium</taxon>
    </lineage>
</organism>
<gene>
    <name evidence="3" type="primary">traF</name>
    <name evidence="3" type="ordered locus">Mpe_B0374</name>
</gene>
<evidence type="ECO:0000313" key="3">
    <source>
        <dbReference type="EMBL" id="ABM97149.1"/>
    </source>
</evidence>
<proteinExistence type="predicted"/>
<reference evidence="3 4" key="1">
    <citation type="journal article" date="2007" name="J. Bacteriol.">
        <title>Whole-genome analysis of the methyl tert-butyl ether-degrading beta-proteobacterium Methylibium petroleiphilum PM1.</title>
        <authorList>
            <person name="Kane S.R."/>
            <person name="Chakicherla A.Y."/>
            <person name="Chain P.S.G."/>
            <person name="Schmidt R."/>
            <person name="Shin M.W."/>
            <person name="Legler T.C."/>
            <person name="Scow K.M."/>
            <person name="Larimer F.W."/>
            <person name="Lucas S.M."/>
            <person name="Richardson P.M."/>
            <person name="Hristova K.R."/>
        </authorList>
    </citation>
    <scope>NUCLEOTIDE SEQUENCE [LARGE SCALE GENOMIC DNA]</scope>
    <source>
        <strain evidence="4">ATCC BAA-1232 / LMG 22953 / PM1</strain>
        <plasmid evidence="3 4">RPME01</plasmid>
    </source>
</reference>
<feature type="signal peptide" evidence="2">
    <location>
        <begin position="1"/>
        <end position="24"/>
    </location>
</feature>
<dbReference type="Proteomes" id="UP000000366">
    <property type="component" value="Plasmid RPME01"/>
</dbReference>
<feature type="region of interest" description="Disordered" evidence="1">
    <location>
        <begin position="49"/>
        <end position="79"/>
    </location>
</feature>
<dbReference type="HOGENOM" id="CLU_068456_1_0_4"/>
<evidence type="ECO:0000256" key="2">
    <source>
        <dbReference type="SAM" id="SignalP"/>
    </source>
</evidence>
<dbReference type="KEGG" id="mpt:Mpe_B0374"/>
<evidence type="ECO:0000256" key="1">
    <source>
        <dbReference type="SAM" id="MobiDB-lite"/>
    </source>
</evidence>
<keyword evidence="2" id="KW-0732">Signal</keyword>
<feature type="compositionally biased region" description="Low complexity" evidence="1">
    <location>
        <begin position="61"/>
        <end position="77"/>
    </location>
</feature>
<dbReference type="NCBIfam" id="TIGR02740">
    <property type="entry name" value="TraF-like"/>
    <property type="match status" value="1"/>
</dbReference>
<evidence type="ECO:0000313" key="4">
    <source>
        <dbReference type="Proteomes" id="UP000000366"/>
    </source>
</evidence>
<dbReference type="InterPro" id="IPR039555">
    <property type="entry name" value="TraF/TrbB"/>
</dbReference>
<dbReference type="InterPro" id="IPR036249">
    <property type="entry name" value="Thioredoxin-like_sf"/>
</dbReference>
<dbReference type="AlphaFoldDB" id="A2SNL0"/>